<evidence type="ECO:0000313" key="2">
    <source>
        <dbReference type="EMBL" id="KAG1822481.1"/>
    </source>
</evidence>
<keyword evidence="1" id="KW-1133">Transmembrane helix</keyword>
<gene>
    <name evidence="2" type="ORF">BJ212DRAFT_1328119</name>
</gene>
<feature type="transmembrane region" description="Helical" evidence="1">
    <location>
        <begin position="21"/>
        <end position="39"/>
    </location>
</feature>
<evidence type="ECO:0000256" key="1">
    <source>
        <dbReference type="SAM" id="Phobius"/>
    </source>
</evidence>
<protein>
    <submittedName>
        <fullName evidence="2">Uncharacterized protein</fullName>
    </submittedName>
</protein>
<dbReference type="GeneID" id="64628669"/>
<name>A0A9P7EHX1_9AGAM</name>
<dbReference type="AlphaFoldDB" id="A0A9P7EHX1"/>
<reference evidence="2" key="1">
    <citation type="journal article" date="2020" name="New Phytol.">
        <title>Comparative genomics reveals dynamic genome evolution in host specialist ectomycorrhizal fungi.</title>
        <authorList>
            <person name="Lofgren L.A."/>
            <person name="Nguyen N.H."/>
            <person name="Vilgalys R."/>
            <person name="Ruytinx J."/>
            <person name="Liao H.L."/>
            <person name="Branco S."/>
            <person name="Kuo A."/>
            <person name="LaButti K."/>
            <person name="Lipzen A."/>
            <person name="Andreopoulos W."/>
            <person name="Pangilinan J."/>
            <person name="Riley R."/>
            <person name="Hundley H."/>
            <person name="Na H."/>
            <person name="Barry K."/>
            <person name="Grigoriev I.V."/>
            <person name="Stajich J.E."/>
            <person name="Kennedy P.G."/>
        </authorList>
    </citation>
    <scope>NUCLEOTIDE SEQUENCE</scope>
    <source>
        <strain evidence="2">MN1</strain>
    </source>
</reference>
<keyword evidence="1" id="KW-0472">Membrane</keyword>
<dbReference type="OrthoDB" id="9451547at2759"/>
<feature type="transmembrane region" description="Helical" evidence="1">
    <location>
        <begin position="134"/>
        <end position="154"/>
    </location>
</feature>
<organism evidence="2 3">
    <name type="scientific">Suillus subaureus</name>
    <dbReference type="NCBI Taxonomy" id="48587"/>
    <lineage>
        <taxon>Eukaryota</taxon>
        <taxon>Fungi</taxon>
        <taxon>Dikarya</taxon>
        <taxon>Basidiomycota</taxon>
        <taxon>Agaricomycotina</taxon>
        <taxon>Agaricomycetes</taxon>
        <taxon>Agaricomycetidae</taxon>
        <taxon>Boletales</taxon>
        <taxon>Suillineae</taxon>
        <taxon>Suillaceae</taxon>
        <taxon>Suillus</taxon>
    </lineage>
</organism>
<comment type="caution">
    <text evidence="2">The sequence shown here is derived from an EMBL/GenBank/DDBJ whole genome shotgun (WGS) entry which is preliminary data.</text>
</comment>
<dbReference type="RefSeq" id="XP_041196887.1">
    <property type="nucleotide sequence ID" value="XM_041334652.1"/>
</dbReference>
<evidence type="ECO:0000313" key="3">
    <source>
        <dbReference type="Proteomes" id="UP000807769"/>
    </source>
</evidence>
<proteinExistence type="predicted"/>
<dbReference type="PANTHER" id="PTHR35043:SF7">
    <property type="entry name" value="TRANSCRIPTION FACTOR DOMAIN-CONTAINING PROTEIN"/>
    <property type="match status" value="1"/>
</dbReference>
<dbReference type="EMBL" id="JABBWG010000005">
    <property type="protein sequence ID" value="KAG1822481.1"/>
    <property type="molecule type" value="Genomic_DNA"/>
</dbReference>
<dbReference type="Proteomes" id="UP000807769">
    <property type="component" value="Unassembled WGS sequence"/>
</dbReference>
<dbReference type="PANTHER" id="PTHR35043">
    <property type="entry name" value="TRANSCRIPTION FACTOR DOMAIN-CONTAINING PROTEIN"/>
    <property type="match status" value="1"/>
</dbReference>
<sequence length="162" mass="18371">MPIIAEADTEDRSKGDLLSKLVAILQLVWLIIQFIARYVQNLPVTPLELDTLGRPHIVHWNSGATTPPPHDSLANNKKYRVLLILRSLLSDQSSSLARKKVIITIIGGISGMLFGGIHCLDWNFVFPRPIEQTLWRMASIWIAYSFGVFLLSYFQEWPVDTL</sequence>
<accession>A0A9P7EHX1</accession>
<keyword evidence="3" id="KW-1185">Reference proteome</keyword>
<feature type="transmembrane region" description="Helical" evidence="1">
    <location>
        <begin position="101"/>
        <end position="122"/>
    </location>
</feature>
<keyword evidence="1" id="KW-0812">Transmembrane</keyword>